<proteinExistence type="predicted"/>
<evidence type="ECO:0000313" key="2">
    <source>
        <dbReference type="EMBL" id="QHS98230.1"/>
    </source>
</evidence>
<dbReference type="EMBL" id="MN739312">
    <property type="protein sequence ID" value="QHS98230.1"/>
    <property type="molecule type" value="Genomic_DNA"/>
</dbReference>
<evidence type="ECO:0000256" key="1">
    <source>
        <dbReference type="SAM" id="Phobius"/>
    </source>
</evidence>
<feature type="transmembrane region" description="Helical" evidence="1">
    <location>
        <begin position="61"/>
        <end position="82"/>
    </location>
</feature>
<keyword evidence="1" id="KW-0812">Transmembrane</keyword>
<organism evidence="2">
    <name type="scientific">viral metagenome</name>
    <dbReference type="NCBI Taxonomy" id="1070528"/>
    <lineage>
        <taxon>unclassified sequences</taxon>
        <taxon>metagenomes</taxon>
        <taxon>organismal metagenomes</taxon>
    </lineage>
</organism>
<keyword evidence="1" id="KW-0472">Membrane</keyword>
<name>A0A6C0C1H2_9ZZZZ</name>
<protein>
    <submittedName>
        <fullName evidence="2">Uncharacterized protein</fullName>
    </submittedName>
</protein>
<feature type="transmembrane region" description="Helical" evidence="1">
    <location>
        <begin position="37"/>
        <end position="55"/>
    </location>
</feature>
<accession>A0A6C0C1H2</accession>
<keyword evidence="1" id="KW-1133">Transmembrane helix</keyword>
<dbReference type="AlphaFoldDB" id="A0A6C0C1H2"/>
<reference evidence="2" key="1">
    <citation type="journal article" date="2020" name="Nature">
        <title>Giant virus diversity and host interactions through global metagenomics.</title>
        <authorList>
            <person name="Schulz F."/>
            <person name="Roux S."/>
            <person name="Paez-Espino D."/>
            <person name="Jungbluth S."/>
            <person name="Walsh D.A."/>
            <person name="Denef V.J."/>
            <person name="McMahon K.D."/>
            <person name="Konstantinidis K.T."/>
            <person name="Eloe-Fadrosh E.A."/>
            <person name="Kyrpides N.C."/>
            <person name="Woyke T."/>
        </authorList>
    </citation>
    <scope>NUCLEOTIDE SEQUENCE</scope>
    <source>
        <strain evidence="2">GVMAG-M-3300020182-84</strain>
    </source>
</reference>
<sequence length="132" mass="16319">MDNQVDNVNRERRVLKNVNIQHKVNDFMINYEKRRFLNYYYAFIGITFFSFYLKYKSNNGYYVIMKYLYGFLFTCSPMLYMYMMHHLFNKKILDRVQLCEQQKSEENNANDHYNNDDYTMVIRSYYDSIKIS</sequence>